<feature type="region of interest" description="Disordered" evidence="1">
    <location>
        <begin position="251"/>
        <end position="310"/>
    </location>
</feature>
<evidence type="ECO:0000313" key="2">
    <source>
        <dbReference type="EMBL" id="KAF2902920.1"/>
    </source>
</evidence>
<feature type="region of interest" description="Disordered" evidence="1">
    <location>
        <begin position="1220"/>
        <end position="1277"/>
    </location>
</feature>
<feature type="region of interest" description="Disordered" evidence="1">
    <location>
        <begin position="140"/>
        <end position="213"/>
    </location>
</feature>
<comment type="caution">
    <text evidence="2">The sequence shown here is derived from an EMBL/GenBank/DDBJ whole genome shotgun (WGS) entry which is preliminary data.</text>
</comment>
<feature type="region of interest" description="Disordered" evidence="1">
    <location>
        <begin position="435"/>
        <end position="542"/>
    </location>
</feature>
<feature type="region of interest" description="Disordered" evidence="1">
    <location>
        <begin position="849"/>
        <end position="937"/>
    </location>
</feature>
<protein>
    <submittedName>
        <fullName evidence="2">Uncharacterized protein</fullName>
    </submittedName>
</protein>
<feature type="region of interest" description="Disordered" evidence="1">
    <location>
        <begin position="785"/>
        <end position="828"/>
    </location>
</feature>
<evidence type="ECO:0000256" key="1">
    <source>
        <dbReference type="SAM" id="MobiDB-lite"/>
    </source>
</evidence>
<feature type="compositionally biased region" description="Basic and acidic residues" evidence="1">
    <location>
        <begin position="810"/>
        <end position="827"/>
    </location>
</feature>
<feature type="compositionally biased region" description="Polar residues" evidence="1">
    <location>
        <begin position="882"/>
        <end position="912"/>
    </location>
</feature>
<feature type="compositionally biased region" description="Polar residues" evidence="1">
    <location>
        <begin position="1"/>
        <end position="24"/>
    </location>
</feature>
<feature type="compositionally biased region" description="Basic and acidic residues" evidence="1">
    <location>
        <begin position="924"/>
        <end position="935"/>
    </location>
</feature>
<keyword evidence="3" id="KW-1185">Reference proteome</keyword>
<feature type="compositionally biased region" description="Basic and acidic residues" evidence="1">
    <location>
        <begin position="159"/>
        <end position="174"/>
    </location>
</feature>
<gene>
    <name evidence="2" type="ORF">ILUMI_03263</name>
</gene>
<feature type="compositionally biased region" description="Polar residues" evidence="1">
    <location>
        <begin position="1231"/>
        <end position="1242"/>
    </location>
</feature>
<dbReference type="OrthoDB" id="6723810at2759"/>
<feature type="compositionally biased region" description="Basic and acidic residues" evidence="1">
    <location>
        <begin position="288"/>
        <end position="310"/>
    </location>
</feature>
<feature type="compositionally biased region" description="Low complexity" evidence="1">
    <location>
        <begin position="1220"/>
        <end position="1230"/>
    </location>
</feature>
<feature type="compositionally biased region" description="Polar residues" evidence="1">
    <location>
        <begin position="1016"/>
        <end position="1037"/>
    </location>
</feature>
<feature type="compositionally biased region" description="Polar residues" evidence="1">
    <location>
        <begin position="479"/>
        <end position="494"/>
    </location>
</feature>
<feature type="region of interest" description="Disordered" evidence="1">
    <location>
        <begin position="1"/>
        <end position="43"/>
    </location>
</feature>
<accession>A0A8K0DM54</accession>
<feature type="compositionally biased region" description="Basic and acidic residues" evidence="1">
    <location>
        <begin position="455"/>
        <end position="466"/>
    </location>
</feature>
<feature type="compositionally biased region" description="Basic and acidic residues" evidence="1">
    <location>
        <begin position="25"/>
        <end position="43"/>
    </location>
</feature>
<evidence type="ECO:0000313" key="3">
    <source>
        <dbReference type="Proteomes" id="UP000801492"/>
    </source>
</evidence>
<dbReference type="Proteomes" id="UP000801492">
    <property type="component" value="Unassembled WGS sequence"/>
</dbReference>
<feature type="compositionally biased region" description="Basic and acidic residues" evidence="1">
    <location>
        <begin position="495"/>
        <end position="507"/>
    </location>
</feature>
<feature type="region of interest" description="Disordered" evidence="1">
    <location>
        <begin position="630"/>
        <end position="649"/>
    </location>
</feature>
<feature type="region of interest" description="Disordered" evidence="1">
    <location>
        <begin position="1016"/>
        <end position="1042"/>
    </location>
</feature>
<feature type="compositionally biased region" description="Low complexity" evidence="1">
    <location>
        <begin position="785"/>
        <end position="808"/>
    </location>
</feature>
<feature type="compositionally biased region" description="Low complexity" evidence="1">
    <location>
        <begin position="513"/>
        <end position="527"/>
    </location>
</feature>
<dbReference type="EMBL" id="VTPC01001142">
    <property type="protein sequence ID" value="KAF2902920.1"/>
    <property type="molecule type" value="Genomic_DNA"/>
</dbReference>
<proteinExistence type="predicted"/>
<sequence length="1510" mass="171786">MESSGSTPQEIPNEENSSIVSNPEPSKELECSEKVSKSDVEIKREITTKPKRVSFHFGSNTNNNDDKNVILSTIQNIYDSKTEETSLARNNLSKSRINKSAYIKLHRHSFSSTGNSSVDKLKGRYEYIAKQQTDNNLKANIGTRAKANSDKSSTNDVKNSFESDKQTEGEHEKGNAQNLKSTEVLKSEFINSPKSEPKEEPTKFTTSSEKETKSCENLLLKTTSNIEKLQNNLSTKLSSDTIEKLRTKYSPASYGYPRETSASKIPKKVQFQEEQPTKIPVPTPRVKSQTEKKETQNKDNQEPKENLNKKEIQTVTVKLVSVPEPAGKIIDSIDISKDENSNTIVTNDPNSSEIKRVKPALPLKPKLPERIPEETLQKSSENQLEQITGVEIEVTYDNIEFAEPEDKHFIERHSSSEDSVDKLESFFSEIVMDKKPKEKKRSNSFKRMLTGGLFGRDKKKSEEDKSKHKKKDNAIFADNAQNESQAFDRNSSLRHTIDNSYPRRDSRGNNTTYHSSHSSGSGPLYYYSPPPQLRKPPDDASLRNRYTEMKGSFISNNHPSYSPEDYVPMDNGNLSKAEIPQRTYMNVNKYIDTSSSSSNTLESENRNCTYQNALIAQAEMRQIRENENLHRNSQKSGIPINLSRKNSPGFQENRYLNIEKHSNSPEMFRDTIQDSTQSLQLVKPKALIPINSERPLPNPYHNNQDKIDSLDSYESFDDKTLDRNLNVDNLKPYPHKNNLYARTNNATEKINNRPVVVEEIYGTVFDSITPQNSPQTNFDYLRTRSLSPEQSRRSSSSPSCKSPTSPRSLEASKLRLPPNREKVELQPRIKSPIPQVKVSTDKIIATELLRKTSPIPEKTTTKLQRSPHASPIRSPTMMHGNTPENQNQSNRSPMTSPKAHSTPQAASQSNNDYVCLRKKPSTSPKEESPVDRFSPREVSAAECLEAAEWQRQQRELDKSPALESPQQITTDVLVHVNPEEQYIIKNNYPSPSSTLRQQSPVNHMHFQQVSPRSAFSSLNNVRPQTPLQQSIPSPNSKSPDKQHMLQNVEAFYWRELRKLKDREEQDLLRYRQQQLYVYGYVEDPVLSRRSRSVSPSAQRGRRSLSLPRDSRPIPNTTIRPVYIGPEIIPEGRPVIAKKPIQLPTESAYGQVRQPLQRNPNFIRNTFERSTIGPIGTNRQPQLYENYYPKQGYQPIFKRGSLTSNVPISDTQLQASKKVSFSNRQNSNNQQVWPTKNGFTRSPPTRRVDREISMDDEVFLPNTPNTPKTPKTPQNRNSDERYAYYSNIPQTSQQQQIYQNATGRDPMYVSRIPRTETDYPDKRVQEGLYGRTGSRQITVSNKVCDIYGQIHETNQSPKKSGLPPAGVSQNYGQIKQMGLMYGQLQQNPNNVTVGRSFNHLNSPPQSNFVRGTRLTASVNDMYKRYSNERARYEVDPRYQTRAMYTGEKVIDAPNRPLPPLPERKDTRGLLLKKNVSGYVPISDTESGSEAGEVQRILQSGVRQKNFSVIGK</sequence>
<reference evidence="2" key="1">
    <citation type="submission" date="2019-08" db="EMBL/GenBank/DDBJ databases">
        <title>The genome of the North American firefly Photinus pyralis.</title>
        <authorList>
            <consortium name="Photinus pyralis genome working group"/>
            <person name="Fallon T.R."/>
            <person name="Sander Lower S.E."/>
            <person name="Weng J.-K."/>
        </authorList>
    </citation>
    <scope>NUCLEOTIDE SEQUENCE</scope>
    <source>
        <strain evidence="2">TRF0915ILg1</strain>
        <tissue evidence="2">Whole body</tissue>
    </source>
</reference>
<organism evidence="2 3">
    <name type="scientific">Ignelater luminosus</name>
    <name type="common">Cucubano</name>
    <name type="synonym">Pyrophorus luminosus</name>
    <dbReference type="NCBI Taxonomy" id="2038154"/>
    <lineage>
        <taxon>Eukaryota</taxon>
        <taxon>Metazoa</taxon>
        <taxon>Ecdysozoa</taxon>
        <taxon>Arthropoda</taxon>
        <taxon>Hexapoda</taxon>
        <taxon>Insecta</taxon>
        <taxon>Pterygota</taxon>
        <taxon>Neoptera</taxon>
        <taxon>Endopterygota</taxon>
        <taxon>Coleoptera</taxon>
        <taxon>Polyphaga</taxon>
        <taxon>Elateriformia</taxon>
        <taxon>Elateroidea</taxon>
        <taxon>Elateridae</taxon>
        <taxon>Agrypninae</taxon>
        <taxon>Pyrophorini</taxon>
        <taxon>Ignelater</taxon>
    </lineage>
</organism>
<feature type="region of interest" description="Disordered" evidence="1">
    <location>
        <begin position="1088"/>
        <end position="1117"/>
    </location>
</feature>
<feature type="compositionally biased region" description="Low complexity" evidence="1">
    <location>
        <begin position="1260"/>
        <end position="1272"/>
    </location>
</feature>
<feature type="compositionally biased region" description="Basic and acidic residues" evidence="1">
    <location>
        <begin position="195"/>
        <end position="213"/>
    </location>
</feature>
<name>A0A8K0DM54_IGNLU</name>